<dbReference type="Pfam" id="PF26215">
    <property type="entry name" value="HTH_animal"/>
    <property type="match status" value="1"/>
</dbReference>
<dbReference type="Proteomes" id="UP000275846">
    <property type="component" value="Unassembled WGS sequence"/>
</dbReference>
<feature type="domain" description="Helix-turn-helix" evidence="2">
    <location>
        <begin position="267"/>
        <end position="319"/>
    </location>
</feature>
<keyword evidence="4" id="KW-1185">Reference proteome</keyword>
<feature type="region of interest" description="Disordered" evidence="1">
    <location>
        <begin position="132"/>
        <end position="154"/>
    </location>
</feature>
<dbReference type="EMBL" id="UYSU01039554">
    <property type="protein sequence ID" value="VDM01437.1"/>
    <property type="molecule type" value="Genomic_DNA"/>
</dbReference>
<proteinExistence type="predicted"/>
<dbReference type="WBParaSite" id="SSLN_0001561501-mRNA-1">
    <property type="protein sequence ID" value="SSLN_0001561501-mRNA-1"/>
    <property type="gene ID" value="SSLN_0001561501"/>
</dbReference>
<evidence type="ECO:0000313" key="4">
    <source>
        <dbReference type="Proteomes" id="UP000275846"/>
    </source>
</evidence>
<dbReference type="PANTHER" id="PTHR21301:SF10">
    <property type="entry name" value="REVERSE TRANSCRIPTASE DOMAIN-CONTAINING PROTEIN"/>
    <property type="match status" value="1"/>
</dbReference>
<evidence type="ECO:0000313" key="5">
    <source>
        <dbReference type="WBParaSite" id="SSLN_0001561501-mRNA-1"/>
    </source>
</evidence>
<organism evidence="5">
    <name type="scientific">Schistocephalus solidus</name>
    <name type="common">Tapeworm</name>
    <dbReference type="NCBI Taxonomy" id="70667"/>
    <lineage>
        <taxon>Eukaryota</taxon>
        <taxon>Metazoa</taxon>
        <taxon>Spiralia</taxon>
        <taxon>Lophotrochozoa</taxon>
        <taxon>Platyhelminthes</taxon>
        <taxon>Cestoda</taxon>
        <taxon>Eucestoda</taxon>
        <taxon>Diphyllobothriidea</taxon>
        <taxon>Diphyllobothriidae</taxon>
        <taxon>Schistocephalus</taxon>
    </lineage>
</organism>
<dbReference type="AlphaFoldDB" id="A0A183TF03"/>
<reference evidence="3 4" key="2">
    <citation type="submission" date="2018-11" db="EMBL/GenBank/DDBJ databases">
        <authorList>
            <consortium name="Pathogen Informatics"/>
        </authorList>
    </citation>
    <scope>NUCLEOTIDE SEQUENCE [LARGE SCALE GENOMIC DNA]</scope>
    <source>
        <strain evidence="3 4">NST_G2</strain>
    </source>
</reference>
<sequence length="458" mass="51847">MGLCTSTPQKFVKRFNRLTSEDRREVLRLLKQISDVNIDGFTKDSADKCINTVSGLVESAPITPTPCLEYRPFEKLRLHGDPLSYPTGLYSSNETASLEADRTAPTIPEVMPEAVDIIPENQSERPNVVDVKSVASNSNPSKPEPDAKSETHSGLSGCTFTIPLEFQGFMVETYWNSQKRTSPRQADEPPEVKNSSRTFPTMAEKTQLVQSWLENQRLECPEEYPCNLTTTASEVTCEGSKPESGLFPSRYEDGSMHVTLCSRKLCCNHPMQHNRSCIHTLYLRIETHRSTPAAKRDEMKLLRELFAANGYPRTFIERNLMTPITRNEESCQPKSWRSIPLTLTIRQHMMLPKDPIPNREKSAVIYRLQCNYGICNYVGGTGQQLQTRMHEHHLTVRSFDQNSEVATPASQTGHVFNFDATEIVGRGDDCTSRQIKEAWMSTNSSVNRHINLPAPIWY</sequence>
<reference evidence="5" key="1">
    <citation type="submission" date="2016-06" db="UniProtKB">
        <authorList>
            <consortium name="WormBaseParasite"/>
        </authorList>
    </citation>
    <scope>IDENTIFICATION</scope>
</reference>
<protein>
    <recommendedName>
        <fullName evidence="2">Helix-turn-helix domain-containing protein</fullName>
    </recommendedName>
</protein>
<evidence type="ECO:0000259" key="2">
    <source>
        <dbReference type="Pfam" id="PF26215"/>
    </source>
</evidence>
<dbReference type="OrthoDB" id="6268791at2759"/>
<dbReference type="InterPro" id="IPR058912">
    <property type="entry name" value="HTH_animal"/>
</dbReference>
<feature type="region of interest" description="Disordered" evidence="1">
    <location>
        <begin position="177"/>
        <end position="196"/>
    </location>
</feature>
<accession>A0A183TF03</accession>
<evidence type="ECO:0000313" key="3">
    <source>
        <dbReference type="EMBL" id="VDM01437.1"/>
    </source>
</evidence>
<evidence type="ECO:0000256" key="1">
    <source>
        <dbReference type="SAM" id="MobiDB-lite"/>
    </source>
</evidence>
<name>A0A183TF03_SCHSO</name>
<dbReference type="PANTHER" id="PTHR21301">
    <property type="entry name" value="REVERSE TRANSCRIPTASE"/>
    <property type="match status" value="1"/>
</dbReference>
<gene>
    <name evidence="3" type="ORF">SSLN_LOCUS15051</name>
</gene>